<evidence type="ECO:0000256" key="1">
    <source>
        <dbReference type="ARBA" id="ARBA00007409"/>
    </source>
</evidence>
<dbReference type="CDD" id="cd03048">
    <property type="entry name" value="GST_N_Ure2p_like"/>
    <property type="match status" value="1"/>
</dbReference>
<dbReference type="EMBL" id="FO082047">
    <property type="protein sequence ID" value="CCE86251.1"/>
    <property type="molecule type" value="Genomic_DNA"/>
</dbReference>
<dbReference type="HOGENOM" id="CLU_011226_14_0_1"/>
<dbReference type="InterPro" id="IPR036282">
    <property type="entry name" value="Glutathione-S-Trfase_C_sf"/>
</dbReference>
<dbReference type="InParanoid" id="G8Y390"/>
<dbReference type="PANTHER" id="PTHR44051:SF8">
    <property type="entry name" value="GLUTATHIONE S-TRANSFERASE GSTA"/>
    <property type="match status" value="1"/>
</dbReference>
<dbReference type="SFLD" id="SFLDS00019">
    <property type="entry name" value="Glutathione_Transferase_(cytos"/>
    <property type="match status" value="1"/>
</dbReference>
<gene>
    <name evidence="5" type="primary">Piso0_005917</name>
    <name evidence="5" type="ORF">GNLVRS01_PISO0M24960g</name>
</gene>
<dbReference type="Proteomes" id="UP000005222">
    <property type="component" value="Chromosome M"/>
</dbReference>
<keyword evidence="6" id="KW-1185">Reference proteome</keyword>
<dbReference type="SUPFAM" id="SSF52833">
    <property type="entry name" value="Thioredoxin-like"/>
    <property type="match status" value="1"/>
</dbReference>
<sequence>MDRVDPLPTGRILVTHSIIVKQFCTIAHNTAYIKTIVPINQSHPVILPSSLRVIVSNMSGLTLYTWKTPNGYKVSIFLELLGLKYDTKSIDISKNTQKEDWFLNLNPNGRIPTLVDNSTGITISETGAILQYLADLYDKEHRFSYSKGTKEYYLQLETLYFQMAGVGPMQGQANHFMLFAPEKVPYGITRYTNETKRLYSVVEEYLRRNQHNGPYLVGNHYCISDIALLGWSNSLHRLGLDMKQWPLVSQWFEKLKSLPEVQKGFSVPP</sequence>
<dbReference type="SUPFAM" id="SSF47616">
    <property type="entry name" value="GST C-terminal domain-like"/>
    <property type="match status" value="1"/>
</dbReference>
<dbReference type="Gene3D" id="1.20.1050.10">
    <property type="match status" value="1"/>
</dbReference>
<dbReference type="OMA" id="TRAVMMT"/>
<evidence type="ECO:0000259" key="3">
    <source>
        <dbReference type="PROSITE" id="PS50404"/>
    </source>
</evidence>
<dbReference type="SFLD" id="SFLDG00358">
    <property type="entry name" value="Main_(cytGST)"/>
    <property type="match status" value="1"/>
</dbReference>
<dbReference type="InterPro" id="IPR010987">
    <property type="entry name" value="Glutathione-S-Trfase_C-like"/>
</dbReference>
<evidence type="ECO:0000259" key="4">
    <source>
        <dbReference type="PROSITE" id="PS50405"/>
    </source>
</evidence>
<evidence type="ECO:0000313" key="5">
    <source>
        <dbReference type="EMBL" id="CCE86251.1"/>
    </source>
</evidence>
<evidence type="ECO:0000313" key="6">
    <source>
        <dbReference type="Proteomes" id="UP000005222"/>
    </source>
</evidence>
<dbReference type="InterPro" id="IPR004045">
    <property type="entry name" value="Glutathione_S-Trfase_N"/>
</dbReference>
<dbReference type="InterPro" id="IPR036249">
    <property type="entry name" value="Thioredoxin-like_sf"/>
</dbReference>
<dbReference type="STRING" id="559304.G8Y390"/>
<accession>G8Y390</accession>
<dbReference type="PROSITE" id="PS50404">
    <property type="entry name" value="GST_NTER"/>
    <property type="match status" value="1"/>
</dbReference>
<dbReference type="InterPro" id="IPR040079">
    <property type="entry name" value="Glutathione_S-Trfase"/>
</dbReference>
<dbReference type="OrthoDB" id="422574at2759"/>
<dbReference type="SFLD" id="SFLDG01151">
    <property type="entry name" value="Main.2:_Nu-like"/>
    <property type="match status" value="1"/>
</dbReference>
<dbReference type="AlphaFoldDB" id="G8Y390"/>
<protein>
    <submittedName>
        <fullName evidence="5">Piso0_005917 protein</fullName>
    </submittedName>
</protein>
<name>G8Y390_PICSO</name>
<dbReference type="eggNOG" id="KOG0867">
    <property type="taxonomic scope" value="Eukaryota"/>
</dbReference>
<evidence type="ECO:0000256" key="2">
    <source>
        <dbReference type="RuleBase" id="RU003494"/>
    </source>
</evidence>
<dbReference type="Pfam" id="PF00043">
    <property type="entry name" value="GST_C"/>
    <property type="match status" value="1"/>
</dbReference>
<reference evidence="5 6" key="1">
    <citation type="journal article" date="2012" name="G3 (Bethesda)">
        <title>Pichia sorbitophila, an interspecies yeast hybrid reveals early steps of genome resolution following polyploidization.</title>
        <authorList>
            <person name="Leh Louis V."/>
            <person name="Despons L."/>
            <person name="Friedrich A."/>
            <person name="Martin T."/>
            <person name="Durrens P."/>
            <person name="Casaregola S."/>
            <person name="Neuveglise C."/>
            <person name="Fairhead C."/>
            <person name="Marck C."/>
            <person name="Cruz J.A."/>
            <person name="Straub M.L."/>
            <person name="Kugler V."/>
            <person name="Sacerdot C."/>
            <person name="Uzunov Z."/>
            <person name="Thierry A."/>
            <person name="Weiss S."/>
            <person name="Bleykasten C."/>
            <person name="De Montigny J."/>
            <person name="Jacques N."/>
            <person name="Jung P."/>
            <person name="Lemaire M."/>
            <person name="Mallet S."/>
            <person name="Morel G."/>
            <person name="Richard G.F."/>
            <person name="Sarkar A."/>
            <person name="Savel G."/>
            <person name="Schacherer J."/>
            <person name="Seret M.L."/>
            <person name="Talla E."/>
            <person name="Samson G."/>
            <person name="Jubin C."/>
            <person name="Poulain J."/>
            <person name="Vacherie B."/>
            <person name="Barbe V."/>
            <person name="Pelletier E."/>
            <person name="Sherman D.J."/>
            <person name="Westhof E."/>
            <person name="Weissenbach J."/>
            <person name="Baret P.V."/>
            <person name="Wincker P."/>
            <person name="Gaillardin C."/>
            <person name="Dujon B."/>
            <person name="Souciet J.L."/>
        </authorList>
    </citation>
    <scope>NUCLEOTIDE SEQUENCE [LARGE SCALE GENOMIC DNA]</scope>
    <source>
        <strain evidence="6">ATCC MYA-4447 / BCRC 22081 / CBS 7064 / NBRC 10061 / NRRL Y-12695</strain>
    </source>
</reference>
<feature type="domain" description="GST C-terminal" evidence="4">
    <location>
        <begin position="148"/>
        <end position="269"/>
    </location>
</feature>
<feature type="domain" description="GST N-terminal" evidence="3">
    <location>
        <begin position="58"/>
        <end position="141"/>
    </location>
</feature>
<dbReference type="Gene3D" id="3.40.30.10">
    <property type="entry name" value="Glutaredoxin"/>
    <property type="match status" value="1"/>
</dbReference>
<organism evidence="5 6">
    <name type="scientific">Pichia sorbitophila (strain ATCC MYA-4447 / BCRC 22081 / CBS 7064 / NBRC 10061 / NRRL Y-12695)</name>
    <name type="common">Hybrid yeast</name>
    <dbReference type="NCBI Taxonomy" id="559304"/>
    <lineage>
        <taxon>Eukaryota</taxon>
        <taxon>Fungi</taxon>
        <taxon>Dikarya</taxon>
        <taxon>Ascomycota</taxon>
        <taxon>Saccharomycotina</taxon>
        <taxon>Pichiomycetes</taxon>
        <taxon>Debaryomycetaceae</taxon>
        <taxon>Millerozyma</taxon>
    </lineage>
</organism>
<dbReference type="Pfam" id="PF02798">
    <property type="entry name" value="GST_N"/>
    <property type="match status" value="1"/>
</dbReference>
<proteinExistence type="inferred from homology"/>
<dbReference type="PROSITE" id="PS50405">
    <property type="entry name" value="GST_CTER"/>
    <property type="match status" value="1"/>
</dbReference>
<comment type="similarity">
    <text evidence="1 2">Belongs to the GST superfamily.</text>
</comment>
<dbReference type="PANTHER" id="PTHR44051">
    <property type="entry name" value="GLUTATHIONE S-TRANSFERASE-RELATED"/>
    <property type="match status" value="1"/>
</dbReference>
<dbReference type="InterPro" id="IPR004046">
    <property type="entry name" value="GST_C"/>
</dbReference>